<dbReference type="InterPro" id="IPR005471">
    <property type="entry name" value="Tscrpt_reg_IclR_N"/>
</dbReference>
<gene>
    <name evidence="6" type="ORF">Ami3637_08000</name>
</gene>
<dbReference type="GO" id="GO:0045892">
    <property type="term" value="P:negative regulation of DNA-templated transcription"/>
    <property type="evidence" value="ECO:0007669"/>
    <property type="project" value="TreeGrafter"/>
</dbReference>
<keyword evidence="7" id="KW-1185">Reference proteome</keyword>
<dbReference type="AlphaFoldDB" id="A0A6P1MGP3"/>
<evidence type="ECO:0000313" key="6">
    <source>
        <dbReference type="EMBL" id="QHI72353.1"/>
    </source>
</evidence>
<dbReference type="SUPFAM" id="SSF46785">
    <property type="entry name" value="Winged helix' DNA-binding domain"/>
    <property type="match status" value="1"/>
</dbReference>
<dbReference type="PANTHER" id="PTHR30136:SF24">
    <property type="entry name" value="HTH-TYPE TRANSCRIPTIONAL REPRESSOR ALLR"/>
    <property type="match status" value="1"/>
</dbReference>
<dbReference type="InterPro" id="IPR036388">
    <property type="entry name" value="WH-like_DNA-bd_sf"/>
</dbReference>
<accession>A0A6P1MGP3</accession>
<evidence type="ECO:0000313" key="7">
    <source>
        <dbReference type="Proteomes" id="UP000463883"/>
    </source>
</evidence>
<dbReference type="EMBL" id="CP047591">
    <property type="protein sequence ID" value="QHI72353.1"/>
    <property type="molecule type" value="Genomic_DNA"/>
</dbReference>
<sequence>MEKEKLTPIDKALLILETMSNHPDELKVAEISEITQLNRTTVHRILQELLAKKWVIQDFRSKKFIVGPMAFHVGMAYINNDNMESKIMEILDRIGAEMKESVGYATRVGDQVISLYEMEVHQPYKMNYRPGQFYPINRGCYGKCLMAYYDQNRVKQLLSEQKFQKLGPNTLTQPEEILQEYEKIRNQGYATSDEEVAPHVFGLSVPVFNQSGEVKGCLACSFLKSKDDEKRIDKFLKLFKQAAEEITSYLP</sequence>
<dbReference type="RefSeq" id="WP_162362123.1">
    <property type="nucleotide sequence ID" value="NZ_CP047591.1"/>
</dbReference>
<evidence type="ECO:0000259" key="4">
    <source>
        <dbReference type="PROSITE" id="PS51077"/>
    </source>
</evidence>
<dbReference type="PROSITE" id="PS51077">
    <property type="entry name" value="HTH_ICLR"/>
    <property type="match status" value="1"/>
</dbReference>
<evidence type="ECO:0000256" key="1">
    <source>
        <dbReference type="ARBA" id="ARBA00023015"/>
    </source>
</evidence>
<keyword evidence="1" id="KW-0805">Transcription regulation</keyword>
<dbReference type="Proteomes" id="UP000463883">
    <property type="component" value="Chromosome"/>
</dbReference>
<dbReference type="SUPFAM" id="SSF55781">
    <property type="entry name" value="GAF domain-like"/>
    <property type="match status" value="1"/>
</dbReference>
<reference evidence="6 7" key="1">
    <citation type="submission" date="2020-01" db="EMBL/GenBank/DDBJ databases">
        <title>Genomic analysis of Aminipila sp. CBA3637.</title>
        <authorList>
            <person name="Kim Y.B."/>
            <person name="Roh S.W."/>
        </authorList>
    </citation>
    <scope>NUCLEOTIDE SEQUENCE [LARGE SCALE GENOMIC DNA]</scope>
    <source>
        <strain evidence="6 7">CBA3637</strain>
    </source>
</reference>
<evidence type="ECO:0000256" key="3">
    <source>
        <dbReference type="ARBA" id="ARBA00023163"/>
    </source>
</evidence>
<dbReference type="InterPro" id="IPR036390">
    <property type="entry name" value="WH_DNA-bd_sf"/>
</dbReference>
<dbReference type="Gene3D" id="1.10.10.10">
    <property type="entry name" value="Winged helix-like DNA-binding domain superfamily/Winged helix DNA-binding domain"/>
    <property type="match status" value="1"/>
</dbReference>
<keyword evidence="2" id="KW-0238">DNA-binding</keyword>
<dbReference type="Pfam" id="PF09339">
    <property type="entry name" value="HTH_IclR"/>
    <property type="match status" value="1"/>
</dbReference>
<dbReference type="InterPro" id="IPR050707">
    <property type="entry name" value="HTH_MetabolicPath_Reg"/>
</dbReference>
<keyword evidence="3" id="KW-0804">Transcription</keyword>
<dbReference type="KEGG" id="amic:Ami3637_08000"/>
<protein>
    <submittedName>
        <fullName evidence="6">Helix-turn-helix domain-containing protein</fullName>
    </submittedName>
</protein>
<proteinExistence type="predicted"/>
<evidence type="ECO:0000259" key="5">
    <source>
        <dbReference type="PROSITE" id="PS51078"/>
    </source>
</evidence>
<dbReference type="GO" id="GO:0003700">
    <property type="term" value="F:DNA-binding transcription factor activity"/>
    <property type="evidence" value="ECO:0007669"/>
    <property type="project" value="TreeGrafter"/>
</dbReference>
<dbReference type="Pfam" id="PF01614">
    <property type="entry name" value="IclR_C"/>
    <property type="match status" value="1"/>
</dbReference>
<dbReference type="InterPro" id="IPR014757">
    <property type="entry name" value="Tscrpt_reg_IclR_C"/>
</dbReference>
<feature type="domain" description="IclR-ED" evidence="5">
    <location>
        <begin position="69"/>
        <end position="251"/>
    </location>
</feature>
<dbReference type="PROSITE" id="PS51078">
    <property type="entry name" value="ICLR_ED"/>
    <property type="match status" value="1"/>
</dbReference>
<dbReference type="GO" id="GO:0003677">
    <property type="term" value="F:DNA binding"/>
    <property type="evidence" value="ECO:0007669"/>
    <property type="project" value="UniProtKB-KW"/>
</dbReference>
<feature type="domain" description="HTH iclR-type" evidence="4">
    <location>
        <begin position="6"/>
        <end position="68"/>
    </location>
</feature>
<name>A0A6P1MGP3_9FIRM</name>
<dbReference type="PANTHER" id="PTHR30136">
    <property type="entry name" value="HELIX-TURN-HELIX TRANSCRIPTIONAL REGULATOR, ICLR FAMILY"/>
    <property type="match status" value="1"/>
</dbReference>
<dbReference type="SMART" id="SM00346">
    <property type="entry name" value="HTH_ICLR"/>
    <property type="match status" value="1"/>
</dbReference>
<organism evidence="6 7">
    <name type="scientific">Aminipila terrae</name>
    <dbReference type="NCBI Taxonomy" id="2697030"/>
    <lineage>
        <taxon>Bacteria</taxon>
        <taxon>Bacillati</taxon>
        <taxon>Bacillota</taxon>
        <taxon>Clostridia</taxon>
        <taxon>Peptostreptococcales</taxon>
        <taxon>Anaerovoracaceae</taxon>
        <taxon>Aminipila</taxon>
    </lineage>
</organism>
<evidence type="ECO:0000256" key="2">
    <source>
        <dbReference type="ARBA" id="ARBA00023125"/>
    </source>
</evidence>
<dbReference type="Gene3D" id="3.30.450.40">
    <property type="match status" value="1"/>
</dbReference>
<dbReference type="InterPro" id="IPR029016">
    <property type="entry name" value="GAF-like_dom_sf"/>
</dbReference>